<organism evidence="1 2">
    <name type="scientific">Piloderma croceum (strain F 1598)</name>
    <dbReference type="NCBI Taxonomy" id="765440"/>
    <lineage>
        <taxon>Eukaryota</taxon>
        <taxon>Fungi</taxon>
        <taxon>Dikarya</taxon>
        <taxon>Basidiomycota</taxon>
        <taxon>Agaricomycotina</taxon>
        <taxon>Agaricomycetes</taxon>
        <taxon>Agaricomycetidae</taxon>
        <taxon>Atheliales</taxon>
        <taxon>Atheliaceae</taxon>
        <taxon>Piloderma</taxon>
    </lineage>
</organism>
<dbReference type="AlphaFoldDB" id="A0A0C3BV84"/>
<evidence type="ECO:0000313" key="1">
    <source>
        <dbReference type="EMBL" id="KIM81252.1"/>
    </source>
</evidence>
<evidence type="ECO:0000313" key="2">
    <source>
        <dbReference type="Proteomes" id="UP000054166"/>
    </source>
</evidence>
<dbReference type="OrthoDB" id="5372935at2759"/>
<dbReference type="EMBL" id="KN833000">
    <property type="protein sequence ID" value="KIM81252.1"/>
    <property type="molecule type" value="Genomic_DNA"/>
</dbReference>
<protein>
    <submittedName>
        <fullName evidence="1">Uncharacterized protein</fullName>
    </submittedName>
</protein>
<gene>
    <name evidence="1" type="ORF">PILCRDRAFT_505993</name>
</gene>
<reference evidence="1 2" key="1">
    <citation type="submission" date="2014-04" db="EMBL/GenBank/DDBJ databases">
        <authorList>
            <consortium name="DOE Joint Genome Institute"/>
            <person name="Kuo A."/>
            <person name="Tarkka M."/>
            <person name="Buscot F."/>
            <person name="Kohler A."/>
            <person name="Nagy L.G."/>
            <person name="Floudas D."/>
            <person name="Copeland A."/>
            <person name="Barry K.W."/>
            <person name="Cichocki N."/>
            <person name="Veneault-Fourrey C."/>
            <person name="LaButti K."/>
            <person name="Lindquist E.A."/>
            <person name="Lipzen A."/>
            <person name="Lundell T."/>
            <person name="Morin E."/>
            <person name="Murat C."/>
            <person name="Sun H."/>
            <person name="Tunlid A."/>
            <person name="Henrissat B."/>
            <person name="Grigoriev I.V."/>
            <person name="Hibbett D.S."/>
            <person name="Martin F."/>
            <person name="Nordberg H.P."/>
            <person name="Cantor M.N."/>
            <person name="Hua S.X."/>
        </authorList>
    </citation>
    <scope>NUCLEOTIDE SEQUENCE [LARGE SCALE GENOMIC DNA]</scope>
    <source>
        <strain evidence="1 2">F 1598</strain>
    </source>
</reference>
<name>A0A0C3BV84_PILCF</name>
<dbReference type="HOGENOM" id="CLU_1611421_0_0_1"/>
<dbReference type="Proteomes" id="UP000054166">
    <property type="component" value="Unassembled WGS sequence"/>
</dbReference>
<proteinExistence type="predicted"/>
<reference evidence="2" key="2">
    <citation type="submission" date="2015-01" db="EMBL/GenBank/DDBJ databases">
        <title>Evolutionary Origins and Diversification of the Mycorrhizal Mutualists.</title>
        <authorList>
            <consortium name="DOE Joint Genome Institute"/>
            <consortium name="Mycorrhizal Genomics Consortium"/>
            <person name="Kohler A."/>
            <person name="Kuo A."/>
            <person name="Nagy L.G."/>
            <person name="Floudas D."/>
            <person name="Copeland A."/>
            <person name="Barry K.W."/>
            <person name="Cichocki N."/>
            <person name="Veneault-Fourrey C."/>
            <person name="LaButti K."/>
            <person name="Lindquist E.A."/>
            <person name="Lipzen A."/>
            <person name="Lundell T."/>
            <person name="Morin E."/>
            <person name="Murat C."/>
            <person name="Riley R."/>
            <person name="Ohm R."/>
            <person name="Sun H."/>
            <person name="Tunlid A."/>
            <person name="Henrissat B."/>
            <person name="Grigoriev I.V."/>
            <person name="Hibbett D.S."/>
            <person name="Martin F."/>
        </authorList>
    </citation>
    <scope>NUCLEOTIDE SEQUENCE [LARGE SCALE GENOMIC DNA]</scope>
    <source>
        <strain evidence="2">F 1598</strain>
    </source>
</reference>
<sequence>MIAGRPGNAPKVCRSNMKLLSNLNIQLVRTTLKSQKPSTSFVLQGSCSFLNLPRELRDEMYRALLPSYTRLCFAAPNWNDNAAGRFFSVQCDMSPYCLTVLGLCQQMRAEANAVLYGTNHSNSQLDMGQADFRLIPFELFLSQASVISKHGPFPSAFILGSKRGI</sequence>
<keyword evidence="2" id="KW-1185">Reference proteome</keyword>
<accession>A0A0C3BV84</accession>
<dbReference type="InParanoid" id="A0A0C3BV84"/>